<sequence length="299" mass="30234">MAVSVGAATATPCHDTGDGTLGAMGIWPERAPLGGLAPRRRAFVLVLLAVAAVLALLVGLAVARQYRVPPPADPAVPGAVVLVPGYGGNRAAFIALTDRLRADGRRAVIVELPSGGTGDLVTQAATIDDTVRGLLDEGAPSVDVVGYSAGGVATRVYLDRERTAPAVRRVVTLGSPLRGAELAAAGGALVPGACPRACQQLAPGSALLSGLTTAPPGLPWLSLWTADDETVTPPESAELPGTDAVRLQDVCSDATIPHSRLPIDPLAVGLVLRALGTGPLPTADPTQCDELRTEGAQGS</sequence>
<dbReference type="PANTHER" id="PTHR37946:SF1">
    <property type="entry name" value="SLL1969 PROTEIN"/>
    <property type="match status" value="1"/>
</dbReference>
<dbReference type="PANTHER" id="PTHR37946">
    <property type="entry name" value="SLL1969 PROTEIN"/>
    <property type="match status" value="1"/>
</dbReference>
<keyword evidence="2" id="KW-1133">Transmembrane helix</keyword>
<gene>
    <name evidence="3" type="ORF">GCM10023200_18380</name>
</gene>
<comment type="caution">
    <text evidence="3">The sequence shown here is derived from an EMBL/GenBank/DDBJ whole genome shotgun (WGS) entry which is preliminary data.</text>
</comment>
<feature type="region of interest" description="Disordered" evidence="1">
    <location>
        <begin position="279"/>
        <end position="299"/>
    </location>
</feature>
<protein>
    <recommendedName>
        <fullName evidence="5">Lipase</fullName>
    </recommendedName>
</protein>
<feature type="transmembrane region" description="Helical" evidence="2">
    <location>
        <begin position="75"/>
        <end position="96"/>
    </location>
</feature>
<organism evidence="3 4">
    <name type="scientific">Actinomycetospora chlora</name>
    <dbReference type="NCBI Taxonomy" id="663608"/>
    <lineage>
        <taxon>Bacteria</taxon>
        <taxon>Bacillati</taxon>
        <taxon>Actinomycetota</taxon>
        <taxon>Actinomycetes</taxon>
        <taxon>Pseudonocardiales</taxon>
        <taxon>Pseudonocardiaceae</taxon>
        <taxon>Actinomycetospora</taxon>
    </lineage>
</organism>
<evidence type="ECO:0000313" key="4">
    <source>
        <dbReference type="Proteomes" id="UP001500928"/>
    </source>
</evidence>
<dbReference type="Gene3D" id="3.40.50.1820">
    <property type="entry name" value="alpha/beta hydrolase"/>
    <property type="match status" value="1"/>
</dbReference>
<dbReference type="SUPFAM" id="SSF53474">
    <property type="entry name" value="alpha/beta-Hydrolases"/>
    <property type="match status" value="1"/>
</dbReference>
<feature type="transmembrane region" description="Helical" evidence="2">
    <location>
        <begin position="42"/>
        <end position="63"/>
    </location>
</feature>
<evidence type="ECO:0000256" key="2">
    <source>
        <dbReference type="SAM" id="Phobius"/>
    </source>
</evidence>
<evidence type="ECO:0000313" key="3">
    <source>
        <dbReference type="EMBL" id="GAA4784932.1"/>
    </source>
</evidence>
<dbReference type="InterPro" id="IPR029058">
    <property type="entry name" value="AB_hydrolase_fold"/>
</dbReference>
<keyword evidence="4" id="KW-1185">Reference proteome</keyword>
<dbReference type="EMBL" id="BAABHO010000011">
    <property type="protein sequence ID" value="GAA4784932.1"/>
    <property type="molecule type" value="Genomic_DNA"/>
</dbReference>
<name>A0ABP9AS36_9PSEU</name>
<reference evidence="4" key="1">
    <citation type="journal article" date="2019" name="Int. J. Syst. Evol. Microbiol.">
        <title>The Global Catalogue of Microorganisms (GCM) 10K type strain sequencing project: providing services to taxonomists for standard genome sequencing and annotation.</title>
        <authorList>
            <consortium name="The Broad Institute Genomics Platform"/>
            <consortium name="The Broad Institute Genome Sequencing Center for Infectious Disease"/>
            <person name="Wu L."/>
            <person name="Ma J."/>
        </authorList>
    </citation>
    <scope>NUCLEOTIDE SEQUENCE [LARGE SCALE GENOMIC DNA]</scope>
    <source>
        <strain evidence="4">JCM 17979</strain>
    </source>
</reference>
<evidence type="ECO:0000256" key="1">
    <source>
        <dbReference type="SAM" id="MobiDB-lite"/>
    </source>
</evidence>
<accession>A0ABP9AS36</accession>
<keyword evidence="2" id="KW-0812">Transmembrane</keyword>
<keyword evidence="2" id="KW-0472">Membrane</keyword>
<proteinExistence type="predicted"/>
<dbReference type="Proteomes" id="UP001500928">
    <property type="component" value="Unassembled WGS sequence"/>
</dbReference>
<evidence type="ECO:0008006" key="5">
    <source>
        <dbReference type="Google" id="ProtNLM"/>
    </source>
</evidence>